<dbReference type="GO" id="GO:0015074">
    <property type="term" value="P:DNA integration"/>
    <property type="evidence" value="ECO:0007669"/>
    <property type="project" value="InterPro"/>
</dbReference>
<dbReference type="InterPro" id="IPR001584">
    <property type="entry name" value="Integrase_cat-core"/>
</dbReference>
<dbReference type="Pfam" id="PF13936">
    <property type="entry name" value="HTH_38"/>
    <property type="match status" value="1"/>
</dbReference>
<dbReference type="GO" id="GO:0005829">
    <property type="term" value="C:cytosol"/>
    <property type="evidence" value="ECO:0007669"/>
    <property type="project" value="TreeGrafter"/>
</dbReference>
<protein>
    <recommendedName>
        <fullName evidence="6">Integrase catalytic domain-containing protein</fullName>
    </recommendedName>
</protein>
<dbReference type="Proteomes" id="UP000178170">
    <property type="component" value="Unassembled WGS sequence"/>
</dbReference>
<comment type="similarity">
    <text evidence="2">Belongs to the transposase IS30 family.</text>
</comment>
<dbReference type="InterPro" id="IPR001598">
    <property type="entry name" value="Transposase_IS30_CS"/>
</dbReference>
<feature type="domain" description="Integrase catalytic" evidence="6">
    <location>
        <begin position="161"/>
        <end position="323"/>
    </location>
</feature>
<reference evidence="7 8" key="1">
    <citation type="journal article" date="2016" name="Nat. Commun.">
        <title>Thousands of microbial genomes shed light on interconnected biogeochemical processes in an aquifer system.</title>
        <authorList>
            <person name="Anantharaman K."/>
            <person name="Brown C.T."/>
            <person name="Hug L.A."/>
            <person name="Sharon I."/>
            <person name="Castelle C.J."/>
            <person name="Probst A.J."/>
            <person name="Thomas B.C."/>
            <person name="Singh A."/>
            <person name="Wilkins M.J."/>
            <person name="Karaoz U."/>
            <person name="Brodie E.L."/>
            <person name="Williams K.H."/>
            <person name="Hubbard S.S."/>
            <person name="Banfield J.F."/>
        </authorList>
    </citation>
    <scope>NUCLEOTIDE SEQUENCE [LARGE SCALE GENOMIC DNA]</scope>
</reference>
<dbReference type="PANTHER" id="PTHR10948">
    <property type="entry name" value="TRANSPOSASE"/>
    <property type="match status" value="1"/>
</dbReference>
<dbReference type="PROSITE" id="PS50994">
    <property type="entry name" value="INTEGRASE"/>
    <property type="match status" value="1"/>
</dbReference>
<evidence type="ECO:0000256" key="1">
    <source>
        <dbReference type="ARBA" id="ARBA00002190"/>
    </source>
</evidence>
<comment type="caution">
    <text evidence="7">The sequence shown here is derived from an EMBL/GenBank/DDBJ whole genome shotgun (WGS) entry which is preliminary data.</text>
</comment>
<dbReference type="GO" id="GO:0004803">
    <property type="term" value="F:transposase activity"/>
    <property type="evidence" value="ECO:0007669"/>
    <property type="project" value="InterPro"/>
</dbReference>
<dbReference type="EMBL" id="MHTS01000007">
    <property type="protein sequence ID" value="OHA64815.1"/>
    <property type="molecule type" value="Genomic_DNA"/>
</dbReference>
<evidence type="ECO:0000259" key="6">
    <source>
        <dbReference type="PROSITE" id="PS50994"/>
    </source>
</evidence>
<evidence type="ECO:0000256" key="3">
    <source>
        <dbReference type="ARBA" id="ARBA00022578"/>
    </source>
</evidence>
<dbReference type="InterPro" id="IPR012337">
    <property type="entry name" value="RNaseH-like_sf"/>
</dbReference>
<evidence type="ECO:0000256" key="5">
    <source>
        <dbReference type="ARBA" id="ARBA00023172"/>
    </source>
</evidence>
<evidence type="ECO:0000256" key="2">
    <source>
        <dbReference type="ARBA" id="ARBA00006363"/>
    </source>
</evidence>
<dbReference type="InterPro" id="IPR053392">
    <property type="entry name" value="Transposase_IS30-like"/>
</dbReference>
<dbReference type="GO" id="GO:0003677">
    <property type="term" value="F:DNA binding"/>
    <property type="evidence" value="ECO:0007669"/>
    <property type="project" value="UniProtKB-KW"/>
</dbReference>
<evidence type="ECO:0000313" key="7">
    <source>
        <dbReference type="EMBL" id="OHA64815.1"/>
    </source>
</evidence>
<sequence>MGSMAKHITNSQRNEIAALKRAGHKQKDIARLLHKDPSAISRELQRNKSDSSRYLARGAKLKTKERRAQANERFKKIEHDAKLRRYVVKKLKKYLSPEQIAGQWNRGHQNQHIGKDTIYKFVYGKRKDLVKYLRCQKGKYRRRYGTRIREKQREELKKRRIDARPEIINLRQRIGDWEGDTVRGSGSSGHIITYVERKSGYLVAGKAEKATAESVNEFTIKEFNKIARRKRLSITYDNGSEFAGYDTIEQKTGMIAYFAFPYHSWERGTNENTNGLLRQFYPKKSRFDGITQEQLDKVVRLINNRPRKRLNYLTPYEVFRKNCVLE</sequence>
<dbReference type="PANTHER" id="PTHR10948:SF23">
    <property type="entry name" value="TRANSPOSASE INSI FOR INSERTION SEQUENCE ELEMENT IS30A-RELATED"/>
    <property type="match status" value="1"/>
</dbReference>
<organism evidence="7 8">
    <name type="scientific">Candidatus Wildermuthbacteria bacterium RIFCSPHIGHO2_01_FULL_48_27b</name>
    <dbReference type="NCBI Taxonomy" id="1802447"/>
    <lineage>
        <taxon>Bacteria</taxon>
        <taxon>Candidatus Wildermuthiibacteriota</taxon>
    </lineage>
</organism>
<evidence type="ECO:0000313" key="8">
    <source>
        <dbReference type="Proteomes" id="UP000178170"/>
    </source>
</evidence>
<dbReference type="SUPFAM" id="SSF53098">
    <property type="entry name" value="Ribonuclease H-like"/>
    <property type="match status" value="1"/>
</dbReference>
<dbReference type="InterPro" id="IPR036397">
    <property type="entry name" value="RNaseH_sf"/>
</dbReference>
<dbReference type="Gene3D" id="3.30.420.10">
    <property type="entry name" value="Ribonuclease H-like superfamily/Ribonuclease H"/>
    <property type="match status" value="1"/>
</dbReference>
<gene>
    <name evidence="7" type="ORF">A2843_00780</name>
</gene>
<keyword evidence="3" id="KW-0815">Transposition</keyword>
<dbReference type="InterPro" id="IPR051917">
    <property type="entry name" value="Transposase-Integrase"/>
</dbReference>
<name>A0A1G2QW21_9BACT</name>
<keyword evidence="5" id="KW-0233">DNA recombination</keyword>
<evidence type="ECO:0000256" key="4">
    <source>
        <dbReference type="ARBA" id="ARBA00023125"/>
    </source>
</evidence>
<dbReference type="InterPro" id="IPR025246">
    <property type="entry name" value="IS30-like_HTH"/>
</dbReference>
<dbReference type="NCBIfam" id="NF033563">
    <property type="entry name" value="transpos_IS30"/>
    <property type="match status" value="1"/>
</dbReference>
<keyword evidence="4" id="KW-0238">DNA-binding</keyword>
<dbReference type="PROSITE" id="PS01043">
    <property type="entry name" value="TRANSPOSASE_IS30"/>
    <property type="match status" value="1"/>
</dbReference>
<comment type="function">
    <text evidence="1">Required for the transposition of the insertion element.</text>
</comment>
<dbReference type="GO" id="GO:0006313">
    <property type="term" value="P:DNA transposition"/>
    <property type="evidence" value="ECO:0007669"/>
    <property type="project" value="InterPro"/>
</dbReference>
<accession>A0A1G2QW21</accession>
<dbReference type="AlphaFoldDB" id="A0A1G2QW21"/>
<proteinExistence type="inferred from homology"/>